<evidence type="ECO:0000256" key="1">
    <source>
        <dbReference type="SAM" id="MobiDB-lite"/>
    </source>
</evidence>
<comment type="caution">
    <text evidence="3">The sequence shown here is derived from an EMBL/GenBank/DDBJ whole genome shotgun (WGS) entry which is preliminary data.</text>
</comment>
<evidence type="ECO:0000313" key="3">
    <source>
        <dbReference type="EMBL" id="HGH59688.1"/>
    </source>
</evidence>
<dbReference type="EMBL" id="DTGT01000005">
    <property type="protein sequence ID" value="HGH59688.1"/>
    <property type="molecule type" value="Genomic_DNA"/>
</dbReference>
<evidence type="ECO:0000256" key="2">
    <source>
        <dbReference type="SAM" id="Phobius"/>
    </source>
</evidence>
<name>A0A7C4APZ9_9BACT</name>
<protein>
    <submittedName>
        <fullName evidence="3">Uncharacterized protein</fullName>
    </submittedName>
</protein>
<gene>
    <name evidence="3" type="ORF">ENV54_00150</name>
</gene>
<feature type="region of interest" description="Disordered" evidence="1">
    <location>
        <begin position="143"/>
        <end position="162"/>
    </location>
</feature>
<organism evidence="3">
    <name type="scientific">Desulfomonile tiedjei</name>
    <dbReference type="NCBI Taxonomy" id="2358"/>
    <lineage>
        <taxon>Bacteria</taxon>
        <taxon>Pseudomonadati</taxon>
        <taxon>Thermodesulfobacteriota</taxon>
        <taxon>Desulfomonilia</taxon>
        <taxon>Desulfomonilales</taxon>
        <taxon>Desulfomonilaceae</taxon>
        <taxon>Desulfomonile</taxon>
    </lineage>
</organism>
<accession>A0A7C4APZ9</accession>
<sequence length="162" mass="18037">MKRAIFSAFRRYEIYVVTTIIAVVFVAAMGIVALALRSSMATPPYEALSESDLRQVFATAYLRFREDDGTPYLKVELHNGTLWWIKKVEFDFEGARYVLRESDAFRPLHLGAVRCTLKKPPKDRNQIEYDVKIVAAYGYSPSQTGAQKAPGPVAGGSGRAGL</sequence>
<keyword evidence="2" id="KW-0812">Transmembrane</keyword>
<reference evidence="3" key="1">
    <citation type="journal article" date="2020" name="mSystems">
        <title>Genome- and Community-Level Interaction Insights into Carbon Utilization and Element Cycling Functions of Hydrothermarchaeota in Hydrothermal Sediment.</title>
        <authorList>
            <person name="Zhou Z."/>
            <person name="Liu Y."/>
            <person name="Xu W."/>
            <person name="Pan J."/>
            <person name="Luo Z.H."/>
            <person name="Li M."/>
        </authorList>
    </citation>
    <scope>NUCLEOTIDE SEQUENCE [LARGE SCALE GENOMIC DNA]</scope>
    <source>
        <strain evidence="3">SpSt-769</strain>
    </source>
</reference>
<keyword evidence="2" id="KW-1133">Transmembrane helix</keyword>
<keyword evidence="2" id="KW-0472">Membrane</keyword>
<feature type="compositionally biased region" description="Gly residues" evidence="1">
    <location>
        <begin position="153"/>
        <end position="162"/>
    </location>
</feature>
<feature type="transmembrane region" description="Helical" evidence="2">
    <location>
        <begin position="12"/>
        <end position="36"/>
    </location>
</feature>
<proteinExistence type="predicted"/>
<dbReference type="AlphaFoldDB" id="A0A7C4APZ9"/>